<keyword evidence="16" id="KW-0175">Coiled coil</keyword>
<evidence type="ECO:0000256" key="7">
    <source>
        <dbReference type="ARBA" id="ARBA00022679"/>
    </source>
</evidence>
<keyword evidence="7" id="KW-0808">Transferase</keyword>
<feature type="transmembrane region" description="Helical" evidence="18">
    <location>
        <begin position="60"/>
        <end position="85"/>
    </location>
</feature>
<name>A0ABU0M142_9HYPH</name>
<proteinExistence type="inferred from homology"/>
<evidence type="ECO:0000256" key="6">
    <source>
        <dbReference type="ARBA" id="ARBA00022519"/>
    </source>
</evidence>
<evidence type="ECO:0000256" key="2">
    <source>
        <dbReference type="ARBA" id="ARBA00007316"/>
    </source>
</evidence>
<evidence type="ECO:0000256" key="13">
    <source>
        <dbReference type="ARBA" id="ARBA00023136"/>
    </source>
</evidence>
<feature type="compositionally biased region" description="Polar residues" evidence="17">
    <location>
        <begin position="9"/>
        <end position="18"/>
    </location>
</feature>
<accession>A0ABU0M142</accession>
<keyword evidence="8 18" id="KW-0812">Transmembrane</keyword>
<evidence type="ECO:0000256" key="17">
    <source>
        <dbReference type="SAM" id="MobiDB-lite"/>
    </source>
</evidence>
<evidence type="ECO:0000256" key="14">
    <source>
        <dbReference type="ARBA" id="ARBA00023137"/>
    </source>
</evidence>
<comment type="subcellular location">
    <subcellularLocation>
        <location evidence="1">Cell inner membrane</location>
        <topology evidence="1">Multi-pass membrane protein</topology>
    </subcellularLocation>
</comment>
<sequence>MSGDPKSENAVTTWSATATPARPSQAVSANLYGPPPVDSQVERISLDLTRLLRMVIKHRLVIGAIVAACIAIGLILTLTATPLYMASVTLETSGETVKVMEDQSLDGRAGGSDQTELATFVELIGSRSLAERVVDELKLADDPTFVSPVRRSLVDRFLSMLPFGGDDSAQALPIEYRKKVAVDTVLRNTSAKTVKQSRLLTISYSDADPRRAQTIANAVASGFIKANLDRRFDATTYARLFLEDQLAQVKQKLEDSERKVVAYADREKLVTLDDQKSILSQKLEDLNTALGKASIDRANAEQLWVQVKDATDYAQIPQGLEGGNNNSGSPSIINQLRASRSELVADYQSKQLTFKPGFPMMVALKARIDDVDKQIAEEVERTKTSIRSAYELAVQREQAISADLDETRAELIDTRNRSVEYTMLQREADTNRTLYDGLLQRYKEISVIGGVAANGLSIVDQASLPGAPYTPKLALNMALATFVGLLLGLGAAFGLEFFDNTIKTPDQMESILGIPVLGLIPVLPPDQPVQAVLEDPHSAVSEAYRSARTALQFSTDRGVPRNFMVTSARPSEGKTTTVTTLARMFGQIGMKILVIDADLRNPSLHKIVGVDNTAGLSNYLTGGADAESLLRDTSVANVSVLTSGPIPPNPAELLSGPRMLTLLTELRDQFDLVIVDSAPVMGLADALLLSSVADGTLIVCAAGETPIETIKAATKRLSMTNSQLLGGILTKFNSQKAGYGYAYYGYDYYGYGKDNQKSLPAA</sequence>
<dbReference type="Pfam" id="PF02706">
    <property type="entry name" value="Wzz"/>
    <property type="match status" value="1"/>
</dbReference>
<dbReference type="PANTHER" id="PTHR32309:SF13">
    <property type="entry name" value="FERRIC ENTEROBACTIN TRANSPORT PROTEIN FEPE"/>
    <property type="match status" value="1"/>
</dbReference>
<feature type="region of interest" description="Disordered" evidence="17">
    <location>
        <begin position="1"/>
        <end position="31"/>
    </location>
</feature>
<comment type="caution">
    <text evidence="22">The sequence shown here is derived from an EMBL/GenBank/DDBJ whole genome shotgun (WGS) entry which is preliminary data.</text>
</comment>
<keyword evidence="14" id="KW-0829">Tyrosine-protein kinase</keyword>
<evidence type="ECO:0000256" key="8">
    <source>
        <dbReference type="ARBA" id="ARBA00022692"/>
    </source>
</evidence>
<evidence type="ECO:0000259" key="20">
    <source>
        <dbReference type="Pfam" id="PF13614"/>
    </source>
</evidence>
<organism evidence="22 23">
    <name type="scientific">Kaistia geumhonensis</name>
    <dbReference type="NCBI Taxonomy" id="410839"/>
    <lineage>
        <taxon>Bacteria</taxon>
        <taxon>Pseudomonadati</taxon>
        <taxon>Pseudomonadota</taxon>
        <taxon>Alphaproteobacteria</taxon>
        <taxon>Hyphomicrobiales</taxon>
        <taxon>Kaistiaceae</taxon>
        <taxon>Kaistia</taxon>
    </lineage>
</organism>
<keyword evidence="10" id="KW-0418">Kinase</keyword>
<evidence type="ECO:0000256" key="3">
    <source>
        <dbReference type="ARBA" id="ARBA00008883"/>
    </source>
</evidence>
<comment type="similarity">
    <text evidence="2">Belongs to the CpsD/CapB family.</text>
</comment>
<evidence type="ECO:0000256" key="15">
    <source>
        <dbReference type="ARBA" id="ARBA00051245"/>
    </source>
</evidence>
<dbReference type="NCBIfam" id="TIGR01007">
    <property type="entry name" value="eps_fam"/>
    <property type="match status" value="1"/>
</dbReference>
<keyword evidence="9" id="KW-0547">Nucleotide-binding</keyword>
<dbReference type="PANTHER" id="PTHR32309">
    <property type="entry name" value="TYROSINE-PROTEIN KINASE"/>
    <property type="match status" value="1"/>
</dbReference>
<evidence type="ECO:0000313" key="23">
    <source>
        <dbReference type="Proteomes" id="UP001223743"/>
    </source>
</evidence>
<evidence type="ECO:0000256" key="10">
    <source>
        <dbReference type="ARBA" id="ARBA00022777"/>
    </source>
</evidence>
<comment type="catalytic activity">
    <reaction evidence="15">
        <text>L-tyrosyl-[protein] + ATP = O-phospho-L-tyrosyl-[protein] + ADP + H(+)</text>
        <dbReference type="Rhea" id="RHEA:10596"/>
        <dbReference type="Rhea" id="RHEA-COMP:10136"/>
        <dbReference type="Rhea" id="RHEA-COMP:20101"/>
        <dbReference type="ChEBI" id="CHEBI:15378"/>
        <dbReference type="ChEBI" id="CHEBI:30616"/>
        <dbReference type="ChEBI" id="CHEBI:46858"/>
        <dbReference type="ChEBI" id="CHEBI:61978"/>
        <dbReference type="ChEBI" id="CHEBI:456216"/>
        <dbReference type="EC" id="2.7.10.2"/>
    </reaction>
</comment>
<dbReference type="EMBL" id="JAUSWJ010000001">
    <property type="protein sequence ID" value="MDQ0514675.1"/>
    <property type="molecule type" value="Genomic_DNA"/>
</dbReference>
<dbReference type="RefSeq" id="WP_266281944.1">
    <property type="nucleotide sequence ID" value="NZ_JAPKNF010000001.1"/>
</dbReference>
<evidence type="ECO:0000256" key="18">
    <source>
        <dbReference type="SAM" id="Phobius"/>
    </source>
</evidence>
<evidence type="ECO:0000256" key="11">
    <source>
        <dbReference type="ARBA" id="ARBA00022840"/>
    </source>
</evidence>
<keyword evidence="5" id="KW-1003">Cell membrane</keyword>
<keyword evidence="11" id="KW-0067">ATP-binding</keyword>
<evidence type="ECO:0000256" key="1">
    <source>
        <dbReference type="ARBA" id="ARBA00004429"/>
    </source>
</evidence>
<dbReference type="InterPro" id="IPR032807">
    <property type="entry name" value="GNVR"/>
</dbReference>
<feature type="domain" description="Polysaccharide chain length determinant N-terminal" evidence="19">
    <location>
        <begin position="45"/>
        <end position="137"/>
    </location>
</feature>
<dbReference type="Pfam" id="PF13807">
    <property type="entry name" value="GNVR"/>
    <property type="match status" value="1"/>
</dbReference>
<evidence type="ECO:0000256" key="16">
    <source>
        <dbReference type="SAM" id="Coils"/>
    </source>
</evidence>
<dbReference type="InterPro" id="IPR025669">
    <property type="entry name" value="AAA_dom"/>
</dbReference>
<evidence type="ECO:0000256" key="9">
    <source>
        <dbReference type="ARBA" id="ARBA00022741"/>
    </source>
</evidence>
<keyword evidence="13 18" id="KW-0472">Membrane</keyword>
<comment type="similarity">
    <text evidence="3">Belongs to the etk/wzc family.</text>
</comment>
<dbReference type="Pfam" id="PF13614">
    <property type="entry name" value="AAA_31"/>
    <property type="match status" value="1"/>
</dbReference>
<dbReference type="InterPro" id="IPR005702">
    <property type="entry name" value="Wzc-like_C"/>
</dbReference>
<feature type="domain" description="AAA" evidence="20">
    <location>
        <begin position="573"/>
        <end position="713"/>
    </location>
</feature>
<feature type="domain" description="Tyrosine-protein kinase G-rich" evidence="21">
    <location>
        <begin position="422"/>
        <end position="493"/>
    </location>
</feature>
<dbReference type="EC" id="2.7.10.2" evidence="4"/>
<dbReference type="Gene3D" id="3.40.50.300">
    <property type="entry name" value="P-loop containing nucleotide triphosphate hydrolases"/>
    <property type="match status" value="1"/>
</dbReference>
<evidence type="ECO:0000259" key="19">
    <source>
        <dbReference type="Pfam" id="PF02706"/>
    </source>
</evidence>
<reference evidence="22 23" key="1">
    <citation type="submission" date="2023-07" db="EMBL/GenBank/DDBJ databases">
        <title>Genomic Encyclopedia of Type Strains, Phase IV (KMG-IV): sequencing the most valuable type-strain genomes for metagenomic binning, comparative biology and taxonomic classification.</title>
        <authorList>
            <person name="Goeker M."/>
        </authorList>
    </citation>
    <scope>NUCLEOTIDE SEQUENCE [LARGE SCALE GENOMIC DNA]</scope>
    <source>
        <strain evidence="22 23">B1-1</strain>
    </source>
</reference>
<keyword evidence="6" id="KW-0997">Cell inner membrane</keyword>
<dbReference type="Proteomes" id="UP001223743">
    <property type="component" value="Unassembled WGS sequence"/>
</dbReference>
<evidence type="ECO:0000256" key="5">
    <source>
        <dbReference type="ARBA" id="ARBA00022475"/>
    </source>
</evidence>
<dbReference type="CDD" id="cd05387">
    <property type="entry name" value="BY-kinase"/>
    <property type="match status" value="1"/>
</dbReference>
<feature type="coiled-coil region" evidence="16">
    <location>
        <begin position="239"/>
        <end position="303"/>
    </location>
</feature>
<evidence type="ECO:0000256" key="4">
    <source>
        <dbReference type="ARBA" id="ARBA00011903"/>
    </source>
</evidence>
<dbReference type="InterPro" id="IPR027417">
    <property type="entry name" value="P-loop_NTPase"/>
</dbReference>
<dbReference type="InterPro" id="IPR050445">
    <property type="entry name" value="Bact_polysacc_biosynth/exp"/>
</dbReference>
<keyword evidence="12 18" id="KW-1133">Transmembrane helix</keyword>
<evidence type="ECO:0000256" key="12">
    <source>
        <dbReference type="ARBA" id="ARBA00022989"/>
    </source>
</evidence>
<keyword evidence="23" id="KW-1185">Reference proteome</keyword>
<evidence type="ECO:0000313" key="22">
    <source>
        <dbReference type="EMBL" id="MDQ0514675.1"/>
    </source>
</evidence>
<protein>
    <recommendedName>
        <fullName evidence="4">non-specific protein-tyrosine kinase</fullName>
        <ecNumber evidence="4">2.7.10.2</ecNumber>
    </recommendedName>
</protein>
<dbReference type="SUPFAM" id="SSF52540">
    <property type="entry name" value="P-loop containing nucleoside triphosphate hydrolases"/>
    <property type="match status" value="1"/>
</dbReference>
<evidence type="ECO:0000259" key="21">
    <source>
        <dbReference type="Pfam" id="PF13807"/>
    </source>
</evidence>
<gene>
    <name evidence="22" type="ORF">QO015_000288</name>
</gene>
<dbReference type="InterPro" id="IPR003856">
    <property type="entry name" value="LPS_length_determ_N"/>
</dbReference>